<evidence type="ECO:0000313" key="1">
    <source>
        <dbReference type="EMBL" id="KAK3706454.1"/>
    </source>
</evidence>
<dbReference type="Proteomes" id="UP001283361">
    <property type="component" value="Unassembled WGS sequence"/>
</dbReference>
<reference evidence="1" key="1">
    <citation type="journal article" date="2023" name="G3 (Bethesda)">
        <title>A reference genome for the long-term kleptoplast-retaining sea slug Elysia crispata morphotype clarki.</title>
        <authorList>
            <person name="Eastman K.E."/>
            <person name="Pendleton A.L."/>
            <person name="Shaikh M.A."/>
            <person name="Suttiyut T."/>
            <person name="Ogas R."/>
            <person name="Tomko P."/>
            <person name="Gavelis G."/>
            <person name="Widhalm J.R."/>
            <person name="Wisecaver J.H."/>
        </authorList>
    </citation>
    <scope>NUCLEOTIDE SEQUENCE</scope>
    <source>
        <strain evidence="1">ECLA1</strain>
    </source>
</reference>
<organism evidence="1 2">
    <name type="scientific">Elysia crispata</name>
    <name type="common">lettuce slug</name>
    <dbReference type="NCBI Taxonomy" id="231223"/>
    <lineage>
        <taxon>Eukaryota</taxon>
        <taxon>Metazoa</taxon>
        <taxon>Spiralia</taxon>
        <taxon>Lophotrochozoa</taxon>
        <taxon>Mollusca</taxon>
        <taxon>Gastropoda</taxon>
        <taxon>Heterobranchia</taxon>
        <taxon>Euthyneura</taxon>
        <taxon>Panpulmonata</taxon>
        <taxon>Sacoglossa</taxon>
        <taxon>Placobranchoidea</taxon>
        <taxon>Plakobranchidae</taxon>
        <taxon>Elysia</taxon>
    </lineage>
</organism>
<gene>
    <name evidence="1" type="ORF">RRG08_048022</name>
</gene>
<evidence type="ECO:0000313" key="2">
    <source>
        <dbReference type="Proteomes" id="UP001283361"/>
    </source>
</evidence>
<name>A0AAE1CLJ4_9GAST</name>
<sequence length="73" mass="8297">MEVKHHQFRLTLTASPNFTVTFLTDVIERGKSNIPQCFVWGRTPQNQRGPALDADAQRLVPLSDRLLRSGRAH</sequence>
<dbReference type="EMBL" id="JAWDGP010007745">
    <property type="protein sequence ID" value="KAK3706454.1"/>
    <property type="molecule type" value="Genomic_DNA"/>
</dbReference>
<keyword evidence="2" id="KW-1185">Reference proteome</keyword>
<dbReference type="AlphaFoldDB" id="A0AAE1CLJ4"/>
<comment type="caution">
    <text evidence="1">The sequence shown here is derived from an EMBL/GenBank/DDBJ whole genome shotgun (WGS) entry which is preliminary data.</text>
</comment>
<proteinExistence type="predicted"/>
<accession>A0AAE1CLJ4</accession>
<protein>
    <submittedName>
        <fullName evidence="1">Uncharacterized protein</fullName>
    </submittedName>
</protein>